<dbReference type="InterPro" id="IPR057670">
    <property type="entry name" value="SH3_retrovirus"/>
</dbReference>
<feature type="compositionally biased region" description="Acidic residues" evidence="1">
    <location>
        <begin position="162"/>
        <end position="175"/>
    </location>
</feature>
<evidence type="ECO:0000313" key="4">
    <source>
        <dbReference type="Proteomes" id="UP001151760"/>
    </source>
</evidence>
<evidence type="ECO:0000259" key="2">
    <source>
        <dbReference type="Pfam" id="PF25597"/>
    </source>
</evidence>
<comment type="caution">
    <text evidence="3">The sequence shown here is derived from an EMBL/GenBank/DDBJ whole genome shotgun (WGS) entry which is preliminary data.</text>
</comment>
<evidence type="ECO:0000313" key="3">
    <source>
        <dbReference type="EMBL" id="GJS79717.1"/>
    </source>
</evidence>
<reference evidence="3" key="2">
    <citation type="submission" date="2022-01" db="EMBL/GenBank/DDBJ databases">
        <authorList>
            <person name="Yamashiro T."/>
            <person name="Shiraishi A."/>
            <person name="Satake H."/>
            <person name="Nakayama K."/>
        </authorList>
    </citation>
    <scope>NUCLEOTIDE SEQUENCE</scope>
</reference>
<keyword evidence="4" id="KW-1185">Reference proteome</keyword>
<evidence type="ECO:0000256" key="1">
    <source>
        <dbReference type="SAM" id="MobiDB-lite"/>
    </source>
</evidence>
<gene>
    <name evidence="3" type="ORF">Tco_0729598</name>
</gene>
<protein>
    <recommendedName>
        <fullName evidence="2">Retroviral polymerase SH3-like domain-containing protein</fullName>
    </recommendedName>
</protein>
<feature type="domain" description="Retroviral polymerase SH3-like" evidence="2">
    <location>
        <begin position="4"/>
        <end position="60"/>
    </location>
</feature>
<reference evidence="3" key="1">
    <citation type="journal article" date="2022" name="Int. J. Mol. Sci.">
        <title>Draft Genome of Tanacetum Coccineum: Genomic Comparison of Closely Related Tanacetum-Family Plants.</title>
        <authorList>
            <person name="Yamashiro T."/>
            <person name="Shiraishi A."/>
            <person name="Nakayama K."/>
            <person name="Satake H."/>
        </authorList>
    </citation>
    <scope>NUCLEOTIDE SEQUENCE</scope>
</reference>
<dbReference type="EMBL" id="BQNB010010616">
    <property type="protein sequence ID" value="GJS79717.1"/>
    <property type="molecule type" value="Genomic_DNA"/>
</dbReference>
<feature type="compositionally biased region" description="Polar residues" evidence="1">
    <location>
        <begin position="127"/>
        <end position="140"/>
    </location>
</feature>
<sequence length="282" mass="31920">MFGCHVHIHNHKDHRGKFDAKADDGFFLGYFLVAKAFRVFNIMRQEMEEFYHVTFSEDDQAISKTTTEGDDINFNENMSFPNDEFRVPRSNVHQCSGKGEYFPYVPAYDPLFPNNINIPNPITPSKLITPSEPITSSDPVSPSEEIPLITTADDHPVGNEQDNSESVEDLGDADDQVSPIRLKINEDETSPTTDSPAAEVFKHPPVPQDRWSREKHIDLVNILGEPQAGVTTRSRIRDSKAASAHECLYVNFLSEIEPKKLAKALEEEGWIISMQEELNQFE</sequence>
<organism evidence="3 4">
    <name type="scientific">Tanacetum coccineum</name>
    <dbReference type="NCBI Taxonomy" id="301880"/>
    <lineage>
        <taxon>Eukaryota</taxon>
        <taxon>Viridiplantae</taxon>
        <taxon>Streptophyta</taxon>
        <taxon>Embryophyta</taxon>
        <taxon>Tracheophyta</taxon>
        <taxon>Spermatophyta</taxon>
        <taxon>Magnoliopsida</taxon>
        <taxon>eudicotyledons</taxon>
        <taxon>Gunneridae</taxon>
        <taxon>Pentapetalae</taxon>
        <taxon>asterids</taxon>
        <taxon>campanulids</taxon>
        <taxon>Asterales</taxon>
        <taxon>Asteraceae</taxon>
        <taxon>Asteroideae</taxon>
        <taxon>Anthemideae</taxon>
        <taxon>Anthemidinae</taxon>
        <taxon>Tanacetum</taxon>
    </lineage>
</organism>
<feature type="region of interest" description="Disordered" evidence="1">
    <location>
        <begin position="127"/>
        <end position="209"/>
    </location>
</feature>
<proteinExistence type="predicted"/>
<dbReference type="Pfam" id="PF25597">
    <property type="entry name" value="SH3_retrovirus"/>
    <property type="match status" value="1"/>
</dbReference>
<dbReference type="Proteomes" id="UP001151760">
    <property type="component" value="Unassembled WGS sequence"/>
</dbReference>
<name>A0ABQ4YS34_9ASTR</name>
<accession>A0ABQ4YS34</accession>